<keyword evidence="1" id="KW-0732">Signal</keyword>
<dbReference type="EMBL" id="BMLT01000004">
    <property type="protein sequence ID" value="GGO80873.1"/>
    <property type="molecule type" value="Genomic_DNA"/>
</dbReference>
<dbReference type="AlphaFoldDB" id="A0A917ZDL4"/>
<name>A0A917ZDL4_9GAMM</name>
<dbReference type="RefSeq" id="WP_188860308.1">
    <property type="nucleotide sequence ID" value="NZ_BMLT01000004.1"/>
</dbReference>
<feature type="chain" id="PRO_5037113744" evidence="1">
    <location>
        <begin position="24"/>
        <end position="397"/>
    </location>
</feature>
<organism evidence="2 3">
    <name type="scientific">Marinobacterium nitratireducens</name>
    <dbReference type="NCBI Taxonomy" id="518897"/>
    <lineage>
        <taxon>Bacteria</taxon>
        <taxon>Pseudomonadati</taxon>
        <taxon>Pseudomonadota</taxon>
        <taxon>Gammaproteobacteria</taxon>
        <taxon>Oceanospirillales</taxon>
        <taxon>Oceanospirillaceae</taxon>
        <taxon>Marinobacterium</taxon>
    </lineage>
</organism>
<gene>
    <name evidence="2" type="ORF">GCM10011348_18570</name>
</gene>
<proteinExistence type="predicted"/>
<keyword evidence="3" id="KW-1185">Reference proteome</keyword>
<accession>A0A917ZDL4</accession>
<feature type="signal peptide" evidence="1">
    <location>
        <begin position="1"/>
        <end position="23"/>
    </location>
</feature>
<reference evidence="2 3" key="1">
    <citation type="journal article" date="2014" name="Int. J. Syst. Evol. Microbiol.">
        <title>Complete genome sequence of Corynebacterium casei LMG S-19264T (=DSM 44701T), isolated from a smear-ripened cheese.</title>
        <authorList>
            <consortium name="US DOE Joint Genome Institute (JGI-PGF)"/>
            <person name="Walter F."/>
            <person name="Albersmeier A."/>
            <person name="Kalinowski J."/>
            <person name="Ruckert C."/>
        </authorList>
    </citation>
    <scope>NUCLEOTIDE SEQUENCE [LARGE SCALE GENOMIC DNA]</scope>
    <source>
        <strain evidence="2 3">CGMCC 1.7286</strain>
    </source>
</reference>
<evidence type="ECO:0000313" key="3">
    <source>
        <dbReference type="Proteomes" id="UP000599578"/>
    </source>
</evidence>
<dbReference type="Proteomes" id="UP000599578">
    <property type="component" value="Unassembled WGS sequence"/>
</dbReference>
<comment type="caution">
    <text evidence="2">The sequence shown here is derived from an EMBL/GenBank/DDBJ whole genome shotgun (WGS) entry which is preliminary data.</text>
</comment>
<sequence length="397" mass="44232">MRLGVAATVLQTAALLLSMNAGAGGPRGNLALDVAAYPDAPLFGDQNDSRLQPSLSASIDWTARLSRDLRFDFSANGRVNPYARDRLFGDIRESLLRFRVAGTDFKAGVVQENWSVLEAWNPVDIVNQRDLVEDYQGDAKLGQPGVTATTRYSDWVLSALVLPYSRERRIAEGEDRLRNLPVPVRDTEFEAGQGRSGVALRGQHRLGDFDLALSYFDGHAREPIYRPVTGPEGLVGFDEVYERIAQTGVELSYVIGDSVLKGEVIYRSADSDDFAGAGIGSETTFNQLTDGFDSITLYLEGYYDGRGDQAALTPFQRDIYIGARYNRNDVYDSLLDVRLTHDLEFHSNLVDIRASRRIGRQQTLELQLLAPLSVDGDRALQGYENDQRARLSWAWYF</sequence>
<protein>
    <submittedName>
        <fullName evidence="2">Uncharacterized protein</fullName>
    </submittedName>
</protein>
<evidence type="ECO:0000313" key="2">
    <source>
        <dbReference type="EMBL" id="GGO80873.1"/>
    </source>
</evidence>
<evidence type="ECO:0000256" key="1">
    <source>
        <dbReference type="SAM" id="SignalP"/>
    </source>
</evidence>